<evidence type="ECO:0000313" key="18">
    <source>
        <dbReference type="EnsemblMetazoa" id="CapteP173547"/>
    </source>
</evidence>
<organism evidence="17">
    <name type="scientific">Capitella teleta</name>
    <name type="common">Polychaete worm</name>
    <dbReference type="NCBI Taxonomy" id="283909"/>
    <lineage>
        <taxon>Eukaryota</taxon>
        <taxon>Metazoa</taxon>
        <taxon>Spiralia</taxon>
        <taxon>Lophotrochozoa</taxon>
        <taxon>Annelida</taxon>
        <taxon>Polychaeta</taxon>
        <taxon>Sedentaria</taxon>
        <taxon>Scolecida</taxon>
        <taxon>Capitellidae</taxon>
        <taxon>Capitella</taxon>
    </lineage>
</organism>
<feature type="compositionally biased region" description="Acidic residues" evidence="15">
    <location>
        <begin position="1"/>
        <end position="13"/>
    </location>
</feature>
<evidence type="ECO:0000256" key="4">
    <source>
        <dbReference type="ARBA" id="ARBA00015622"/>
    </source>
</evidence>
<dbReference type="STRING" id="283909.R7UF99"/>
<evidence type="ECO:0000256" key="12">
    <source>
        <dbReference type="ARBA" id="ARBA00023180"/>
    </source>
</evidence>
<keyword evidence="11 16" id="KW-0472">Membrane</keyword>
<evidence type="ECO:0000256" key="8">
    <source>
        <dbReference type="ARBA" id="ARBA00022782"/>
    </source>
</evidence>
<dbReference type="PANTHER" id="PTHR15627:SF14">
    <property type="entry name" value="PROTEIN YIPF3"/>
    <property type="match status" value="1"/>
</dbReference>
<keyword evidence="9 16" id="KW-1133">Transmembrane helix</keyword>
<protein>
    <recommendedName>
        <fullName evidence="4">Protein YIPF3</fullName>
    </recommendedName>
    <alternativeName>
        <fullName evidence="14">YIP1 family member 3</fullName>
    </alternativeName>
</protein>
<dbReference type="PANTHER" id="PTHR15627">
    <property type="entry name" value="NATURAL KILLER CELL-SPECIFIC ANTIGEN KLIP1"/>
    <property type="match status" value="1"/>
</dbReference>
<dbReference type="OrthoDB" id="10256463at2759"/>
<evidence type="ECO:0000256" key="6">
    <source>
        <dbReference type="ARBA" id="ARBA00022490"/>
    </source>
</evidence>
<reference evidence="17 19" key="2">
    <citation type="journal article" date="2013" name="Nature">
        <title>Insights into bilaterian evolution from three spiralian genomes.</title>
        <authorList>
            <person name="Simakov O."/>
            <person name="Marletaz F."/>
            <person name="Cho S.J."/>
            <person name="Edsinger-Gonzales E."/>
            <person name="Havlak P."/>
            <person name="Hellsten U."/>
            <person name="Kuo D.H."/>
            <person name="Larsson T."/>
            <person name="Lv J."/>
            <person name="Arendt D."/>
            <person name="Savage R."/>
            <person name="Osoegawa K."/>
            <person name="de Jong P."/>
            <person name="Grimwood J."/>
            <person name="Chapman J.A."/>
            <person name="Shapiro H."/>
            <person name="Aerts A."/>
            <person name="Otillar R.P."/>
            <person name="Terry A.Y."/>
            <person name="Boore J.L."/>
            <person name="Grigoriev I.V."/>
            <person name="Lindberg D.R."/>
            <person name="Seaver E.C."/>
            <person name="Weisblat D.A."/>
            <person name="Putnam N.H."/>
            <person name="Rokhsar D.S."/>
        </authorList>
    </citation>
    <scope>NUCLEOTIDE SEQUENCE</scope>
    <source>
        <strain evidence="17 19">I ESC-2004</strain>
    </source>
</reference>
<feature type="transmembrane region" description="Helical" evidence="16">
    <location>
        <begin position="177"/>
        <end position="198"/>
    </location>
</feature>
<feature type="transmembrane region" description="Helical" evidence="16">
    <location>
        <begin position="142"/>
        <end position="165"/>
    </location>
</feature>
<sequence length="269" mass="30144">MEVIADDESDYEADFNSQSLGGNIDSGPHHMNDPERGQPATDLKGQVTQQVTSMMWQEGSERAKKAFNIYANIDILRPYFDVEPHEVRSRLIQSLIPAFPSAAATQVVPRELYGPTMVVFTLIALLLFQMKTSGHVVQEGTLMGTAFGICFGYWFGIASIMWVLAYVCNTRISMMQLLSLLGYGLFSHCIVLFLGTVWHSSSHASFYMIWAVFGGLSTVKMVSVLTSRTIGRTQRLIVCGTLAFIHLVFLLYLHFAYHRIVEGQRFVNP</sequence>
<reference evidence="19" key="1">
    <citation type="submission" date="2012-12" db="EMBL/GenBank/DDBJ databases">
        <authorList>
            <person name="Hellsten U."/>
            <person name="Grimwood J."/>
            <person name="Chapman J.A."/>
            <person name="Shapiro H."/>
            <person name="Aerts A."/>
            <person name="Otillar R.P."/>
            <person name="Terry A.Y."/>
            <person name="Boore J.L."/>
            <person name="Simakov O."/>
            <person name="Marletaz F."/>
            <person name="Cho S.-J."/>
            <person name="Edsinger-Gonzales E."/>
            <person name="Havlak P."/>
            <person name="Kuo D.-H."/>
            <person name="Larsson T."/>
            <person name="Lv J."/>
            <person name="Arendt D."/>
            <person name="Savage R."/>
            <person name="Osoegawa K."/>
            <person name="de Jong P."/>
            <person name="Lindberg D.R."/>
            <person name="Seaver E.C."/>
            <person name="Weisblat D.A."/>
            <person name="Putnam N.H."/>
            <person name="Grigoriev I.V."/>
            <person name="Rokhsar D.S."/>
        </authorList>
    </citation>
    <scope>NUCLEOTIDE SEQUENCE</scope>
    <source>
        <strain evidence="19">I ESC-2004</strain>
    </source>
</reference>
<evidence type="ECO:0000313" key="17">
    <source>
        <dbReference type="EMBL" id="ELU02448.1"/>
    </source>
</evidence>
<keyword evidence="5" id="KW-1003">Cell membrane</keyword>
<dbReference type="EnsemblMetazoa" id="CapteT173547">
    <property type="protein sequence ID" value="CapteP173547"/>
    <property type="gene ID" value="CapteG173547"/>
</dbReference>
<dbReference type="GO" id="GO:0005886">
    <property type="term" value="C:plasma membrane"/>
    <property type="evidence" value="ECO:0007669"/>
    <property type="project" value="UniProtKB-SubCell"/>
</dbReference>
<dbReference type="GO" id="GO:0030154">
    <property type="term" value="P:cell differentiation"/>
    <property type="evidence" value="ECO:0007669"/>
    <property type="project" value="UniProtKB-KW"/>
</dbReference>
<evidence type="ECO:0000256" key="16">
    <source>
        <dbReference type="SAM" id="Phobius"/>
    </source>
</evidence>
<comment type="function">
    <text evidence="13">Involved in the maintenance of the Golgi structure. May play a role in hematopoiesis.</text>
</comment>
<dbReference type="EMBL" id="AMQN01008831">
    <property type="status" value="NOT_ANNOTATED_CDS"/>
    <property type="molecule type" value="Genomic_DNA"/>
</dbReference>
<keyword evidence="10" id="KW-0333">Golgi apparatus</keyword>
<keyword evidence="19" id="KW-1185">Reference proteome</keyword>
<gene>
    <name evidence="17" type="ORF">CAPTEDRAFT_173547</name>
</gene>
<dbReference type="HOGENOM" id="CLU_068070_1_0_1"/>
<dbReference type="AlphaFoldDB" id="R7UF99"/>
<feature type="transmembrane region" description="Helical" evidence="16">
    <location>
        <begin position="236"/>
        <end position="257"/>
    </location>
</feature>
<keyword evidence="12" id="KW-0325">Glycoprotein</keyword>
<evidence type="ECO:0000256" key="9">
    <source>
        <dbReference type="ARBA" id="ARBA00022989"/>
    </source>
</evidence>
<keyword evidence="8" id="KW-0221">Differentiation</keyword>
<feature type="region of interest" description="Disordered" evidence="15">
    <location>
        <begin position="1"/>
        <end position="41"/>
    </location>
</feature>
<dbReference type="Proteomes" id="UP000014760">
    <property type="component" value="Unassembled WGS sequence"/>
</dbReference>
<proteinExistence type="predicted"/>
<evidence type="ECO:0000256" key="11">
    <source>
        <dbReference type="ARBA" id="ARBA00023136"/>
    </source>
</evidence>
<evidence type="ECO:0000256" key="5">
    <source>
        <dbReference type="ARBA" id="ARBA00022475"/>
    </source>
</evidence>
<evidence type="ECO:0000256" key="14">
    <source>
        <dbReference type="ARBA" id="ARBA00032951"/>
    </source>
</evidence>
<accession>R7UF99</accession>
<evidence type="ECO:0000256" key="13">
    <source>
        <dbReference type="ARBA" id="ARBA00024809"/>
    </source>
</evidence>
<feature type="transmembrane region" description="Helical" evidence="16">
    <location>
        <begin position="112"/>
        <end position="130"/>
    </location>
</feature>
<dbReference type="InterPro" id="IPR051521">
    <property type="entry name" value="tRNA_Mod/Golgi_Maint"/>
</dbReference>
<comment type="subcellular location">
    <subcellularLocation>
        <location evidence="3">Cell membrane</location>
        <topology evidence="3">Multi-pass membrane protein</topology>
    </subcellularLocation>
    <subcellularLocation>
        <location evidence="2">Cytoplasm</location>
    </subcellularLocation>
    <subcellularLocation>
        <location evidence="1">Golgi apparatus</location>
        <location evidence="1">cis-Golgi network membrane</location>
        <topology evidence="1">Multi-pass membrane protein</topology>
    </subcellularLocation>
</comment>
<evidence type="ECO:0000256" key="10">
    <source>
        <dbReference type="ARBA" id="ARBA00023034"/>
    </source>
</evidence>
<evidence type="ECO:0000256" key="2">
    <source>
        <dbReference type="ARBA" id="ARBA00004496"/>
    </source>
</evidence>
<evidence type="ECO:0000256" key="15">
    <source>
        <dbReference type="SAM" id="MobiDB-lite"/>
    </source>
</evidence>
<reference evidence="18" key="3">
    <citation type="submission" date="2015-06" db="UniProtKB">
        <authorList>
            <consortium name="EnsemblMetazoa"/>
        </authorList>
    </citation>
    <scope>IDENTIFICATION</scope>
</reference>
<keyword evidence="6" id="KW-0963">Cytoplasm</keyword>
<evidence type="ECO:0000256" key="7">
    <source>
        <dbReference type="ARBA" id="ARBA00022692"/>
    </source>
</evidence>
<dbReference type="OMA" id="ADHRVEE"/>
<feature type="transmembrane region" description="Helical" evidence="16">
    <location>
        <begin position="204"/>
        <end position="224"/>
    </location>
</feature>
<dbReference type="EMBL" id="AMQN01008832">
    <property type="status" value="NOT_ANNOTATED_CDS"/>
    <property type="molecule type" value="Genomic_DNA"/>
</dbReference>
<name>R7UF99_CAPTE</name>
<feature type="compositionally biased region" description="Basic and acidic residues" evidence="15">
    <location>
        <begin position="27"/>
        <end position="36"/>
    </location>
</feature>
<evidence type="ECO:0000313" key="19">
    <source>
        <dbReference type="Proteomes" id="UP000014760"/>
    </source>
</evidence>
<evidence type="ECO:0000256" key="1">
    <source>
        <dbReference type="ARBA" id="ARBA00004257"/>
    </source>
</evidence>
<dbReference type="EMBL" id="KB304051">
    <property type="protein sequence ID" value="ELU02448.1"/>
    <property type="molecule type" value="Genomic_DNA"/>
</dbReference>
<evidence type="ECO:0000256" key="3">
    <source>
        <dbReference type="ARBA" id="ARBA00004651"/>
    </source>
</evidence>
<keyword evidence="7 16" id="KW-0812">Transmembrane</keyword>
<dbReference type="GO" id="GO:0005794">
    <property type="term" value="C:Golgi apparatus"/>
    <property type="evidence" value="ECO:0007669"/>
    <property type="project" value="UniProtKB-SubCell"/>
</dbReference>